<proteinExistence type="predicted"/>
<evidence type="ECO:0000313" key="2">
    <source>
        <dbReference type="Proteomes" id="UP000075377"/>
    </source>
</evidence>
<evidence type="ECO:0000313" key="1">
    <source>
        <dbReference type="EMBL" id="KXV73333.1"/>
    </source>
</evidence>
<protein>
    <submittedName>
        <fullName evidence="1">Uncharacterized protein</fullName>
    </submittedName>
</protein>
<dbReference type="EMBL" id="LHZX01000134">
    <property type="protein sequence ID" value="KXV73333.1"/>
    <property type="molecule type" value="Genomic_DNA"/>
</dbReference>
<organism evidence="1 2">
    <name type="scientific">Acetobacter malorum</name>
    <dbReference type="NCBI Taxonomy" id="178901"/>
    <lineage>
        <taxon>Bacteria</taxon>
        <taxon>Pseudomonadati</taxon>
        <taxon>Pseudomonadota</taxon>
        <taxon>Alphaproteobacteria</taxon>
        <taxon>Acetobacterales</taxon>
        <taxon>Acetobacteraceae</taxon>
        <taxon>Acetobacter</taxon>
    </lineage>
</organism>
<dbReference type="Proteomes" id="UP000075377">
    <property type="component" value="Unassembled WGS sequence"/>
</dbReference>
<sequence length="83" mass="9464">MVSRNDPVFQHEIILLTDFLRDMNERESGLDTLLDQFEITECCGSGPAIKMEDHLLSTNIPGIAVIAERGEFLTGYFRYCRPI</sequence>
<name>A0A149V065_9PROT</name>
<dbReference type="AlphaFoldDB" id="A0A149V065"/>
<comment type="caution">
    <text evidence="1">The sequence shown here is derived from an EMBL/GenBank/DDBJ whole genome shotgun (WGS) entry which is preliminary data.</text>
</comment>
<gene>
    <name evidence="1" type="ORF">AD951_00960</name>
</gene>
<reference evidence="1 2" key="1">
    <citation type="submission" date="2015-06" db="EMBL/GenBank/DDBJ databases">
        <title>Improved classification and identification of acetic acid bacteria using matrix-assisted laser desorption/ionization time-of-flight mass spectrometry; Gluconobacter nephelii and Gluconobacter uchimurae are later heterotypic synonyms of Gluconobacter japonicus and Gluconobacter oxydans, respectively.</title>
        <authorList>
            <person name="Li L."/>
            <person name="Cleenwerck I."/>
            <person name="De Vuyst L."/>
            <person name="Vandamme P."/>
        </authorList>
    </citation>
    <scope>NUCLEOTIDE SEQUENCE [LARGE SCALE GENOMIC DNA]</scope>
    <source>
        <strain evidence="1 2">LMG 1699</strain>
    </source>
</reference>
<accession>A0A149V065</accession>